<sequence>MKTLQQKIRKNIIIVIAGLAISGITAFPLESELSWLTSVTTWAPIFMQDWLHTIYNAIKTTNQQYPYLSYGTDWLAFAHLVLALLFVGTLKYPVRNIWVIQFGMLACVLIFPLAFIVGNIRGIPFFWQLIDCSFGVIGIIPLYLAYKQAKQLERYYLEKGLSVAKI</sequence>
<evidence type="ECO:0000313" key="2">
    <source>
        <dbReference type="EMBL" id="GAA4320607.1"/>
    </source>
</evidence>
<keyword evidence="1" id="KW-0812">Transmembrane</keyword>
<feature type="transmembrane region" description="Helical" evidence="1">
    <location>
        <begin position="126"/>
        <end position="146"/>
    </location>
</feature>
<gene>
    <name evidence="2" type="ORF">GCM10023149_19960</name>
</gene>
<evidence type="ECO:0000313" key="3">
    <source>
        <dbReference type="Proteomes" id="UP001500582"/>
    </source>
</evidence>
<accession>A0ABP8GAC0</accession>
<organism evidence="2 3">
    <name type="scientific">Mucilaginibacter gynuensis</name>
    <dbReference type="NCBI Taxonomy" id="1302236"/>
    <lineage>
        <taxon>Bacteria</taxon>
        <taxon>Pseudomonadati</taxon>
        <taxon>Bacteroidota</taxon>
        <taxon>Sphingobacteriia</taxon>
        <taxon>Sphingobacteriales</taxon>
        <taxon>Sphingobacteriaceae</taxon>
        <taxon>Mucilaginibacter</taxon>
    </lineage>
</organism>
<feature type="transmembrane region" description="Helical" evidence="1">
    <location>
        <begin position="74"/>
        <end position="90"/>
    </location>
</feature>
<keyword evidence="1" id="KW-1133">Transmembrane helix</keyword>
<keyword evidence="1" id="KW-0472">Membrane</keyword>
<keyword evidence="3" id="KW-1185">Reference proteome</keyword>
<evidence type="ECO:0000256" key="1">
    <source>
        <dbReference type="SAM" id="Phobius"/>
    </source>
</evidence>
<dbReference type="Proteomes" id="UP001500582">
    <property type="component" value="Unassembled WGS sequence"/>
</dbReference>
<name>A0ABP8GAC0_9SPHI</name>
<reference evidence="3" key="1">
    <citation type="journal article" date="2019" name="Int. J. Syst. Evol. Microbiol.">
        <title>The Global Catalogue of Microorganisms (GCM) 10K type strain sequencing project: providing services to taxonomists for standard genome sequencing and annotation.</title>
        <authorList>
            <consortium name="The Broad Institute Genomics Platform"/>
            <consortium name="The Broad Institute Genome Sequencing Center for Infectious Disease"/>
            <person name="Wu L."/>
            <person name="Ma J."/>
        </authorList>
    </citation>
    <scope>NUCLEOTIDE SEQUENCE [LARGE SCALE GENOMIC DNA]</scope>
    <source>
        <strain evidence="3">JCM 17705</strain>
    </source>
</reference>
<dbReference type="RefSeq" id="WP_345210910.1">
    <property type="nucleotide sequence ID" value="NZ_BAABFT010000004.1"/>
</dbReference>
<feature type="transmembrane region" description="Helical" evidence="1">
    <location>
        <begin position="97"/>
        <end position="120"/>
    </location>
</feature>
<dbReference type="EMBL" id="BAABFT010000004">
    <property type="protein sequence ID" value="GAA4320607.1"/>
    <property type="molecule type" value="Genomic_DNA"/>
</dbReference>
<comment type="caution">
    <text evidence="2">The sequence shown here is derived from an EMBL/GenBank/DDBJ whole genome shotgun (WGS) entry which is preliminary data.</text>
</comment>
<protein>
    <submittedName>
        <fullName evidence="2">Uncharacterized protein</fullName>
    </submittedName>
</protein>
<feature type="transmembrane region" description="Helical" evidence="1">
    <location>
        <begin position="12"/>
        <end position="29"/>
    </location>
</feature>
<proteinExistence type="predicted"/>